<dbReference type="KEGG" id="bcai:K788_00030210"/>
<sequence length="68" mass="7742">MRIKIRPQSRSNNLAALDGQKRVLTATRHLMNVFTRIFFSNFKHGRLQDMTPRSDAATPISKIVSGPF</sequence>
<organism evidence="1 2">
    <name type="scientific">Paraburkholderia caribensis MBA4</name>
    <dbReference type="NCBI Taxonomy" id="1323664"/>
    <lineage>
        <taxon>Bacteria</taxon>
        <taxon>Pseudomonadati</taxon>
        <taxon>Pseudomonadota</taxon>
        <taxon>Betaproteobacteria</taxon>
        <taxon>Burkholderiales</taxon>
        <taxon>Burkholderiaceae</taxon>
        <taxon>Paraburkholderia</taxon>
    </lineage>
</organism>
<gene>
    <name evidence="1" type="ORF">K788_00030210</name>
</gene>
<keyword evidence="1" id="KW-0614">Plasmid</keyword>
<proteinExistence type="predicted"/>
<dbReference type="EMBL" id="CP012748">
    <property type="protein sequence ID" value="ALL71609.1"/>
    <property type="molecule type" value="Genomic_DNA"/>
</dbReference>
<evidence type="ECO:0000313" key="2">
    <source>
        <dbReference type="Proteomes" id="UP000019146"/>
    </source>
</evidence>
<accession>A0A0P0RRA7</accession>
<name>A0A0P0RRA7_9BURK</name>
<dbReference type="Proteomes" id="UP000019146">
    <property type="component" value="Plasmid unnamed"/>
</dbReference>
<evidence type="ECO:0000313" key="1">
    <source>
        <dbReference type="EMBL" id="ALL71609.1"/>
    </source>
</evidence>
<dbReference type="AlphaFoldDB" id="A0A0P0RRA7"/>
<geneLocation type="plasmid" evidence="2"/>
<protein>
    <submittedName>
        <fullName evidence="1">Uncharacterized protein</fullName>
    </submittedName>
</protein>
<reference evidence="1 2" key="1">
    <citation type="journal article" date="2014" name="Genome Announc.">
        <title>Draft Genome Sequence of the Haloacid-Degrading Burkholderia caribensis Strain MBA4.</title>
        <authorList>
            <person name="Pan Y."/>
            <person name="Kong K.F."/>
            <person name="Tsang J.S."/>
        </authorList>
    </citation>
    <scope>NUCLEOTIDE SEQUENCE [LARGE SCALE GENOMIC DNA]</scope>
    <source>
        <strain evidence="1 2">MBA4</strain>
        <plasmid evidence="2">Plasmid</plasmid>
    </source>
</reference>